<evidence type="ECO:0000259" key="12">
    <source>
        <dbReference type="PROSITE" id="PS50067"/>
    </source>
</evidence>
<keyword evidence="6 10" id="KW-0175">Coiled coil</keyword>
<dbReference type="EMBL" id="VCAZ01000016">
    <property type="protein sequence ID" value="TSK58203.1"/>
    <property type="molecule type" value="Genomic_DNA"/>
</dbReference>
<dbReference type="Pfam" id="PF12473">
    <property type="entry name" value="DUF3694"/>
    <property type="match status" value="1"/>
</dbReference>
<dbReference type="Proteomes" id="UP000319801">
    <property type="component" value="Unassembled WGS sequence"/>
</dbReference>
<evidence type="ECO:0000256" key="6">
    <source>
        <dbReference type="ARBA" id="ARBA00023054"/>
    </source>
</evidence>
<dbReference type="InterPro" id="IPR022140">
    <property type="entry name" value="Kinesin-like_KIF1-typ"/>
</dbReference>
<sequence>MEDSSACKSNVKVAVRVRPLNRRERDLKTKCVVEMMENQTILHPAGSNLSKGDSRSQPKVFAYDYCFWSMDETQADKFAGSGKSYTMMGSPEQPGLIPRLCSALFERTVCEQKEGESFTVEVSYMEIYNEKVRDLLDPKGTSQVLKVREHKVLGPYVDGLSRLAVTSYKDIESLMSEGNKSRTVAATNMNEESSRSHAVFNVVLTHTMLDLQSGTSGEKVSKLSLVDLAGSERAAKTGASGERLKEGSNINKSELMDLFVCVSLADQGAGTSRNKFVPYRDSVLTWLLKDSLGGNSRTAMIATVSPAADNYDETLSTLRYADRAKRIVNHAVINEDPNARIIRELREEVEKLREQLTKAESLKAQDLKERLEESEKLIRERTITWEEKLRKTEEIAQERQRQLESLGISLQCSGIRMVEDKAFLVNLNADPALNELLVYYLKDHTLIGSADSQDIQLCGLAIQPQHCIIDITPDSGVIITPKRNARTYVNGCLISAPAQLHHGDRILWGNNHFFRINLPKPRSRAELEEGGVKRALSVEQLDADMDRISQASSDASFNYEYAQAEVMMKGLGSDDPMQSVLQALERRHEEEKRSALERQRLLYEEELQRLRRRLSPQQRGSELAFPSSSSPKLPSHQWHGSEEREAVLSRSLQKLREQIVRVNLMVQEAAFIAEELNKKTDYSVTLQIPAANLNANRKRDAVLSEPAVEVRRKGKGKQIWSLEKMENRLVDMRELYQEWKDFDEDNPLMRSYFKRADPFFDEQENHSLIGVANVFLSCLFYDVKLQYAVPIINQKGEVSGRLHVEVERVHGTLGTETGREETHERKLVCRIKVSKATGLPQNLSNFVFCQYDFWGQAEPVFIAPEVNLFTQSPANSKEPHCSVPFDSCKDLEVTVTEDLMDFLTEGAVAIEVYGHKVANPRRNLALWDVEVIRDKTRSLREKWSEVMRRLELWVQVLELNEGGEFVPVEVTPAKGVRTGGVFQLKQGQSRRIQVEVRSVPNSGTMPLMADSILSVHVGNIAVQPTPQVGDGELDSYQESDLERLKTQWLAALTQRQENLDQQLQNLVSKSDKSEEDVEREAQLLECRLTLTEERNAVLLPPAGSGIPGAPAHWIPGPGLETHIPVIFLNLTAEDLHDGLLTPLAAGMNAVLSREDEDEFLELQIVKHHEFKVEAEASWDCTVHECAELSRGGEHCVYLIVRVAVLLSHPAQMQLILRKRICVNLAARQGFAKSLLKRMSQRSNIPGTGVTFEIVSNIPGDVQGLEDREMLARLATSAGKKAEDSEAAIEKYLHTVLAVENTLTLDRLRQAGNILYSD</sequence>
<dbReference type="InterPro" id="IPR032405">
    <property type="entry name" value="Kinesin_assoc"/>
</dbReference>
<comment type="subcellular location">
    <subcellularLocation>
        <location evidence="1">Cytoplasm</location>
        <location evidence="1">Cytoskeleton</location>
    </subcellularLocation>
</comment>
<evidence type="ECO:0000256" key="4">
    <source>
        <dbReference type="ARBA" id="ARBA00022741"/>
    </source>
</evidence>
<comment type="caution">
    <text evidence="9">Lacks conserved residue(s) required for the propagation of feature annotation.</text>
</comment>
<gene>
    <name evidence="13" type="ORF">Baya_3851</name>
</gene>
<protein>
    <submittedName>
        <fullName evidence="13">Kinesin-like protein KIF13B</fullName>
    </submittedName>
</protein>
<dbReference type="InterPro" id="IPR001752">
    <property type="entry name" value="Kinesin_motor_dom"/>
</dbReference>
<dbReference type="Gene3D" id="2.60.200.20">
    <property type="match status" value="1"/>
</dbReference>
<comment type="similarity">
    <text evidence="9">Belongs to the TRAFAC class myosin-kinesin ATPase superfamily. Kinesin family.</text>
</comment>
<dbReference type="InterPro" id="IPR019821">
    <property type="entry name" value="Kinesin_motor_CS"/>
</dbReference>
<evidence type="ECO:0000256" key="2">
    <source>
        <dbReference type="ARBA" id="ARBA00022490"/>
    </source>
</evidence>
<evidence type="ECO:0000256" key="5">
    <source>
        <dbReference type="ARBA" id="ARBA00022840"/>
    </source>
</evidence>
<organism evidence="13 14">
    <name type="scientific">Bagarius yarrelli</name>
    <name type="common">Goonch</name>
    <name type="synonym">Bagrus yarrelli</name>
    <dbReference type="NCBI Taxonomy" id="175774"/>
    <lineage>
        <taxon>Eukaryota</taxon>
        <taxon>Metazoa</taxon>
        <taxon>Chordata</taxon>
        <taxon>Craniata</taxon>
        <taxon>Vertebrata</taxon>
        <taxon>Euteleostomi</taxon>
        <taxon>Actinopterygii</taxon>
        <taxon>Neopterygii</taxon>
        <taxon>Teleostei</taxon>
        <taxon>Ostariophysi</taxon>
        <taxon>Siluriformes</taxon>
        <taxon>Sisoridae</taxon>
        <taxon>Sisorinae</taxon>
        <taxon>Bagarius</taxon>
    </lineage>
</organism>
<dbReference type="OrthoDB" id="3176171at2759"/>
<dbReference type="InterPro" id="IPR000253">
    <property type="entry name" value="FHA_dom"/>
</dbReference>
<dbReference type="InterPro" id="IPR022164">
    <property type="entry name" value="Kinesin-like"/>
</dbReference>
<evidence type="ECO:0000256" key="10">
    <source>
        <dbReference type="SAM" id="Coils"/>
    </source>
</evidence>
<evidence type="ECO:0000256" key="9">
    <source>
        <dbReference type="PROSITE-ProRule" id="PRU00283"/>
    </source>
</evidence>
<dbReference type="PROSITE" id="PS00411">
    <property type="entry name" value="KINESIN_MOTOR_1"/>
    <property type="match status" value="1"/>
</dbReference>
<evidence type="ECO:0000256" key="7">
    <source>
        <dbReference type="ARBA" id="ARBA00023175"/>
    </source>
</evidence>
<dbReference type="InterPro" id="IPR036961">
    <property type="entry name" value="Kinesin_motor_dom_sf"/>
</dbReference>
<dbReference type="Gene3D" id="3.40.850.10">
    <property type="entry name" value="Kinesin motor domain"/>
    <property type="match status" value="1"/>
</dbReference>
<keyword evidence="14" id="KW-1185">Reference proteome</keyword>
<dbReference type="PROSITE" id="PS50067">
    <property type="entry name" value="KINESIN_MOTOR_2"/>
    <property type="match status" value="1"/>
</dbReference>
<dbReference type="GO" id="GO:0005874">
    <property type="term" value="C:microtubule"/>
    <property type="evidence" value="ECO:0007669"/>
    <property type="project" value="UniProtKB-KW"/>
</dbReference>
<feature type="coiled-coil region" evidence="10">
    <location>
        <begin position="1049"/>
        <end position="1094"/>
    </location>
</feature>
<keyword evidence="7" id="KW-0505">Motor protein</keyword>
<dbReference type="Pfam" id="PF00498">
    <property type="entry name" value="FHA"/>
    <property type="match status" value="1"/>
</dbReference>
<dbReference type="SUPFAM" id="SSF49879">
    <property type="entry name" value="SMAD/FHA domain"/>
    <property type="match status" value="1"/>
</dbReference>
<evidence type="ECO:0000256" key="11">
    <source>
        <dbReference type="SAM" id="MobiDB-lite"/>
    </source>
</evidence>
<name>A0A556TT65_BAGYA</name>
<feature type="coiled-coil region" evidence="10">
    <location>
        <begin position="586"/>
        <end position="613"/>
    </location>
</feature>
<dbReference type="InterPro" id="IPR027417">
    <property type="entry name" value="P-loop_NTPase"/>
</dbReference>
<evidence type="ECO:0000256" key="1">
    <source>
        <dbReference type="ARBA" id="ARBA00004245"/>
    </source>
</evidence>
<feature type="coiled-coil region" evidence="10">
    <location>
        <begin position="342"/>
        <end position="384"/>
    </location>
</feature>
<dbReference type="Pfam" id="PF16183">
    <property type="entry name" value="Kinesin_assoc"/>
    <property type="match status" value="2"/>
</dbReference>
<evidence type="ECO:0000256" key="8">
    <source>
        <dbReference type="ARBA" id="ARBA00023212"/>
    </source>
</evidence>
<proteinExistence type="inferred from homology"/>
<dbReference type="Pfam" id="PF00225">
    <property type="entry name" value="Kinesin"/>
    <property type="match status" value="1"/>
</dbReference>
<dbReference type="GO" id="GO:0007018">
    <property type="term" value="P:microtubule-based movement"/>
    <property type="evidence" value="ECO:0007669"/>
    <property type="project" value="InterPro"/>
</dbReference>
<feature type="domain" description="Kinesin motor" evidence="12">
    <location>
        <begin position="80"/>
        <end position="327"/>
    </location>
</feature>
<dbReference type="Gene3D" id="6.10.250.2520">
    <property type="match status" value="1"/>
</dbReference>
<dbReference type="GO" id="GO:0003777">
    <property type="term" value="F:microtubule motor activity"/>
    <property type="evidence" value="ECO:0007669"/>
    <property type="project" value="InterPro"/>
</dbReference>
<dbReference type="Pfam" id="PF12423">
    <property type="entry name" value="KIF1B"/>
    <property type="match status" value="1"/>
</dbReference>
<keyword evidence="4" id="KW-0547">Nucleotide-binding</keyword>
<comment type="caution">
    <text evidence="13">The sequence shown here is derived from an EMBL/GenBank/DDBJ whole genome shotgun (WGS) entry which is preliminary data.</text>
</comment>
<dbReference type="PRINTS" id="PR00380">
    <property type="entry name" value="KINESINHEAVY"/>
</dbReference>
<feature type="region of interest" description="Disordered" evidence="11">
    <location>
        <begin position="613"/>
        <end position="642"/>
    </location>
</feature>
<keyword evidence="5" id="KW-0067">ATP-binding</keyword>
<dbReference type="FunFam" id="2.60.200.20:FF:000002">
    <property type="entry name" value="Kinesin family member 13A"/>
    <property type="match status" value="1"/>
</dbReference>
<evidence type="ECO:0000256" key="3">
    <source>
        <dbReference type="ARBA" id="ARBA00022701"/>
    </source>
</evidence>
<dbReference type="FunFam" id="3.40.850.10:FF:000167">
    <property type="entry name" value="Uncharacterized protein"/>
    <property type="match status" value="1"/>
</dbReference>
<reference evidence="13 14" key="1">
    <citation type="journal article" date="2019" name="Genome Biol. Evol.">
        <title>Whole-Genome Sequencing of the Giant Devil Catfish, Bagarius yarrelli.</title>
        <authorList>
            <person name="Jiang W."/>
            <person name="Lv Y."/>
            <person name="Cheng L."/>
            <person name="Yang K."/>
            <person name="Chao B."/>
            <person name="Wang X."/>
            <person name="Li Y."/>
            <person name="Pan X."/>
            <person name="You X."/>
            <person name="Zhang Y."/>
            <person name="Yang J."/>
            <person name="Li J."/>
            <person name="Zhang X."/>
            <person name="Liu S."/>
            <person name="Sun C."/>
            <person name="Yang J."/>
            <person name="Shi Q."/>
        </authorList>
    </citation>
    <scope>NUCLEOTIDE SEQUENCE [LARGE SCALE GENOMIC DNA]</scope>
    <source>
        <strain evidence="13">JWS20170419001</strain>
        <tissue evidence="13">Muscle</tissue>
    </source>
</reference>
<keyword evidence="3" id="KW-0493">Microtubule</keyword>
<dbReference type="GO" id="GO:0048731">
    <property type="term" value="P:system development"/>
    <property type="evidence" value="ECO:0007669"/>
    <property type="project" value="UniProtKB-ARBA"/>
</dbReference>
<dbReference type="SMART" id="SM00129">
    <property type="entry name" value="KISc"/>
    <property type="match status" value="1"/>
</dbReference>
<dbReference type="PANTHER" id="PTHR47117">
    <property type="entry name" value="STAR-RELATED LIPID TRANSFER PROTEIN 9"/>
    <property type="match status" value="1"/>
</dbReference>
<dbReference type="InterPro" id="IPR008984">
    <property type="entry name" value="SMAD_FHA_dom_sf"/>
</dbReference>
<keyword evidence="8" id="KW-0206">Cytoskeleton</keyword>
<dbReference type="GO" id="GO:0008017">
    <property type="term" value="F:microtubule binding"/>
    <property type="evidence" value="ECO:0007669"/>
    <property type="project" value="InterPro"/>
</dbReference>
<evidence type="ECO:0000313" key="14">
    <source>
        <dbReference type="Proteomes" id="UP000319801"/>
    </source>
</evidence>
<evidence type="ECO:0000313" key="13">
    <source>
        <dbReference type="EMBL" id="TSK58203.1"/>
    </source>
</evidence>
<keyword evidence="2" id="KW-0963">Cytoplasm</keyword>
<dbReference type="SUPFAM" id="SSF52540">
    <property type="entry name" value="P-loop containing nucleoside triphosphate hydrolases"/>
    <property type="match status" value="1"/>
</dbReference>
<accession>A0A556TT65</accession>
<dbReference type="GO" id="GO:0005524">
    <property type="term" value="F:ATP binding"/>
    <property type="evidence" value="ECO:0007669"/>
    <property type="project" value="UniProtKB-KW"/>
</dbReference>